<sequence length="332" mass="36856">NENGEIIERAKSGIIQTKIKIVTTVSFYVLDKGFALAYGGDDSPSNLNNSTVDISTGSTNGAYIIFYYFETNKRTGPFLLYQTSTKIIKLNGTIQTLTLEGIMCSVEFSGAGNTCFLLLKSEFTINNKRNITTSQNVMLKMSYLSSGSVTKIGEMKNGSNDGYSIEPLQFGGFLMLVLKDDLFGYILDENGEIYRTWSLPKPINFLHKKSIYTILANNSIVVVDNQDNSTWKVLCDDLFKFGQASTNPALGSRVNESTTQLYLSFTYPVILSSSNISIYQRINGTDHDLLRQRFQVLSQHVVLPLTCFTGVPKRKIIVPSLVLSLSKTSRPA</sequence>
<comment type="caution">
    <text evidence="1">The sequence shown here is derived from an EMBL/GenBank/DDBJ whole genome shotgun (WGS) entry which is preliminary data.</text>
</comment>
<name>A0ACA9P0G4_9GLOM</name>
<organism evidence="1 2">
    <name type="scientific">Dentiscutata heterogama</name>
    <dbReference type="NCBI Taxonomy" id="1316150"/>
    <lineage>
        <taxon>Eukaryota</taxon>
        <taxon>Fungi</taxon>
        <taxon>Fungi incertae sedis</taxon>
        <taxon>Mucoromycota</taxon>
        <taxon>Glomeromycotina</taxon>
        <taxon>Glomeromycetes</taxon>
        <taxon>Diversisporales</taxon>
        <taxon>Gigasporaceae</taxon>
        <taxon>Dentiscutata</taxon>
    </lineage>
</organism>
<feature type="non-terminal residue" evidence="1">
    <location>
        <position position="1"/>
    </location>
</feature>
<keyword evidence="2" id="KW-1185">Reference proteome</keyword>
<gene>
    <name evidence="1" type="ORF">DHETER_LOCUS10470</name>
</gene>
<evidence type="ECO:0000313" key="2">
    <source>
        <dbReference type="Proteomes" id="UP000789702"/>
    </source>
</evidence>
<protein>
    <submittedName>
        <fullName evidence="1">3397_t:CDS:1</fullName>
    </submittedName>
</protein>
<accession>A0ACA9P0G4</accession>
<proteinExistence type="predicted"/>
<dbReference type="EMBL" id="CAJVPU010020600">
    <property type="protein sequence ID" value="CAG8677390.1"/>
    <property type="molecule type" value="Genomic_DNA"/>
</dbReference>
<evidence type="ECO:0000313" key="1">
    <source>
        <dbReference type="EMBL" id="CAG8677390.1"/>
    </source>
</evidence>
<reference evidence="1" key="1">
    <citation type="submission" date="2021-06" db="EMBL/GenBank/DDBJ databases">
        <authorList>
            <person name="Kallberg Y."/>
            <person name="Tangrot J."/>
            <person name="Rosling A."/>
        </authorList>
    </citation>
    <scope>NUCLEOTIDE SEQUENCE</scope>
    <source>
        <strain evidence="1">IL203A</strain>
    </source>
</reference>
<dbReference type="Proteomes" id="UP000789702">
    <property type="component" value="Unassembled WGS sequence"/>
</dbReference>